<feature type="domain" description="EGF-like" evidence="14">
    <location>
        <begin position="135"/>
        <end position="175"/>
    </location>
</feature>
<evidence type="ECO:0000256" key="7">
    <source>
        <dbReference type="ARBA" id="ARBA00022729"/>
    </source>
</evidence>
<dbReference type="FunFam" id="2.60.40.4100:FF:000001">
    <property type="entry name" value="alpha-tectorin isoform X1"/>
    <property type="match status" value="1"/>
</dbReference>
<dbReference type="CDD" id="cd00054">
    <property type="entry name" value="EGF_CA"/>
    <property type="match status" value="1"/>
</dbReference>
<sequence length="560" mass="60863">MYAPDPVKASGKVFTVAGPAVLFITNQLSQPKRKMWRKEDVELLMGARLLAFLLLVPVIYAESPGVTSCEACHKDSTCRVSPDPGGAVELATFICSCRDGYAGDGLSCHSRAACDSGPPCCRPGHQWSSERGCVDVDECSLPGEPCSPPHTCENTPGSYHCLVPASGGRSDSFSVGFYCGGQQCPWGEDCLSIGNTFRCLDPCKHYTVLDDAWRATNNTDNVNTIVCGTCGQDETCVSEDKITWRCEKQELTPELVCGRSLLQVGFLRAQLEASGLNVTSAHMADSNCTGHLEKDGKVWFPVERKEGSCGTQLETNGTHAVYSNSVILEGTLLRDVTFSSRVAFPFSCAYPLDLKTSLDLAIRPIKITVEVEVSGTGSRAKATMSLYRNNNYTDPYSMGEVTLPLGSTLYVGVFVEEVESDRFVVVMEDCHATPTADPEAPVRFYLIQNTCPSDSSLVTVEESGESLEGRFSTLLFRFVSDYDSVFLHCSLRVCDQREDSCSQSCPGGKSRSMSHSRPLTIGPIYRDPKFTDQKSSASTGTAASWILNSLLVPISVFYLL</sequence>
<proteinExistence type="predicted"/>
<evidence type="ECO:0000256" key="4">
    <source>
        <dbReference type="ARBA" id="ARBA00022525"/>
    </source>
</evidence>
<dbReference type="Pfam" id="PF00100">
    <property type="entry name" value="Zona_pellucida"/>
    <property type="match status" value="1"/>
</dbReference>
<dbReference type="Gene3D" id="2.60.40.4100">
    <property type="entry name" value="Zona pellucida, ZP-C domain"/>
    <property type="match status" value="1"/>
</dbReference>
<keyword evidence="17" id="KW-1185">Reference proteome</keyword>
<evidence type="ECO:0000256" key="12">
    <source>
        <dbReference type="ARBA" id="ARBA00023288"/>
    </source>
</evidence>
<evidence type="ECO:0000256" key="3">
    <source>
        <dbReference type="ARBA" id="ARBA00022475"/>
    </source>
</evidence>
<dbReference type="InterPro" id="IPR055355">
    <property type="entry name" value="ZP-C"/>
</dbReference>
<comment type="caution">
    <text evidence="16">The sequence shown here is derived from an EMBL/GenBank/DDBJ whole genome shotgun (WGS) entry which is preliminary data.</text>
</comment>
<dbReference type="AlphaFoldDB" id="A0AAD7RIR1"/>
<accession>A0AAD7RIR1</accession>
<dbReference type="PROSITE" id="PS50026">
    <property type="entry name" value="EGF_3"/>
    <property type="match status" value="1"/>
</dbReference>
<evidence type="ECO:0000256" key="5">
    <source>
        <dbReference type="ARBA" id="ARBA00022536"/>
    </source>
</evidence>
<dbReference type="InterPro" id="IPR001881">
    <property type="entry name" value="EGF-like_Ca-bd_dom"/>
</dbReference>
<evidence type="ECO:0000256" key="8">
    <source>
        <dbReference type="ARBA" id="ARBA00022737"/>
    </source>
</evidence>
<dbReference type="InterPro" id="IPR048290">
    <property type="entry name" value="ZP_chr"/>
</dbReference>
<dbReference type="PRINTS" id="PR00023">
    <property type="entry name" value="ZPELLUCIDA"/>
</dbReference>
<dbReference type="Pfam" id="PF07645">
    <property type="entry name" value="EGF_CA"/>
    <property type="match status" value="1"/>
</dbReference>
<dbReference type="InterPro" id="IPR001507">
    <property type="entry name" value="ZP_dom"/>
</dbReference>
<dbReference type="SMART" id="SM00241">
    <property type="entry name" value="ZP"/>
    <property type="match status" value="1"/>
</dbReference>
<dbReference type="GO" id="GO:0005509">
    <property type="term" value="F:calcium ion binding"/>
    <property type="evidence" value="ECO:0007669"/>
    <property type="project" value="InterPro"/>
</dbReference>
<evidence type="ECO:0000259" key="15">
    <source>
        <dbReference type="PROSITE" id="PS51034"/>
    </source>
</evidence>
<dbReference type="InterPro" id="IPR000742">
    <property type="entry name" value="EGF"/>
</dbReference>
<dbReference type="PANTHER" id="PTHR14002:SF20">
    <property type="entry name" value="ZONA PELLUCIDA-LIKE DOMAIN-CONTAINING PROTEIN 1"/>
    <property type="match status" value="1"/>
</dbReference>
<keyword evidence="5 13" id="KW-0245">EGF-like domain</keyword>
<dbReference type="GO" id="GO:0005886">
    <property type="term" value="C:plasma membrane"/>
    <property type="evidence" value="ECO:0007669"/>
    <property type="project" value="UniProtKB-SubCell"/>
</dbReference>
<organism evidence="16 17">
    <name type="scientific">Aldrovandia affinis</name>
    <dbReference type="NCBI Taxonomy" id="143900"/>
    <lineage>
        <taxon>Eukaryota</taxon>
        <taxon>Metazoa</taxon>
        <taxon>Chordata</taxon>
        <taxon>Craniata</taxon>
        <taxon>Vertebrata</taxon>
        <taxon>Euteleostomi</taxon>
        <taxon>Actinopterygii</taxon>
        <taxon>Neopterygii</taxon>
        <taxon>Teleostei</taxon>
        <taxon>Notacanthiformes</taxon>
        <taxon>Halosauridae</taxon>
        <taxon>Aldrovandia</taxon>
    </lineage>
</organism>
<dbReference type="InterPro" id="IPR018097">
    <property type="entry name" value="EGF_Ca-bd_CS"/>
</dbReference>
<comment type="caution">
    <text evidence="13">Lacks conserved residue(s) required for the propagation of feature annotation.</text>
</comment>
<dbReference type="GO" id="GO:0005576">
    <property type="term" value="C:extracellular region"/>
    <property type="evidence" value="ECO:0007669"/>
    <property type="project" value="UniProtKB-SubCell"/>
</dbReference>
<dbReference type="PANTHER" id="PTHR14002">
    <property type="entry name" value="ENDOGLIN/TGF-BETA RECEPTOR TYPE III"/>
    <property type="match status" value="1"/>
</dbReference>
<keyword evidence="7" id="KW-0732">Signal</keyword>
<evidence type="ECO:0000313" key="16">
    <source>
        <dbReference type="EMBL" id="KAJ8384979.1"/>
    </source>
</evidence>
<keyword evidence="10" id="KW-1015">Disulfide bond</keyword>
<keyword evidence="3" id="KW-1003">Cell membrane</keyword>
<comment type="subcellular location">
    <subcellularLocation>
        <location evidence="1">Cell membrane</location>
        <topology evidence="1">Lipid-anchor</topology>
        <topology evidence="1">GPI-anchor</topology>
    </subcellularLocation>
    <subcellularLocation>
        <location evidence="2">Secreted</location>
    </subcellularLocation>
</comment>
<evidence type="ECO:0008006" key="18">
    <source>
        <dbReference type="Google" id="ProtNLM"/>
    </source>
</evidence>
<keyword evidence="11" id="KW-0325">Glycoprotein</keyword>
<dbReference type="PROSITE" id="PS51034">
    <property type="entry name" value="ZP_2"/>
    <property type="match status" value="1"/>
</dbReference>
<evidence type="ECO:0000256" key="6">
    <source>
        <dbReference type="ARBA" id="ARBA00022622"/>
    </source>
</evidence>
<dbReference type="SMART" id="SM00179">
    <property type="entry name" value="EGF_CA"/>
    <property type="match status" value="1"/>
</dbReference>
<feature type="domain" description="ZP" evidence="15">
    <location>
        <begin position="256"/>
        <end position="508"/>
    </location>
</feature>
<dbReference type="EMBL" id="JAINUG010000261">
    <property type="protein sequence ID" value="KAJ8384979.1"/>
    <property type="molecule type" value="Genomic_DNA"/>
</dbReference>
<evidence type="ECO:0000313" key="17">
    <source>
        <dbReference type="Proteomes" id="UP001221898"/>
    </source>
</evidence>
<dbReference type="Gene3D" id="2.10.25.10">
    <property type="entry name" value="Laminin"/>
    <property type="match status" value="2"/>
</dbReference>
<name>A0AAD7RIR1_9TELE</name>
<keyword evidence="4" id="KW-0964">Secreted</keyword>
<evidence type="ECO:0000256" key="13">
    <source>
        <dbReference type="PROSITE-ProRule" id="PRU00076"/>
    </source>
</evidence>
<dbReference type="PROSITE" id="PS01187">
    <property type="entry name" value="EGF_CA"/>
    <property type="match status" value="1"/>
</dbReference>
<keyword evidence="8" id="KW-0677">Repeat</keyword>
<dbReference type="Proteomes" id="UP001221898">
    <property type="component" value="Unassembled WGS sequence"/>
</dbReference>
<keyword evidence="9" id="KW-0472">Membrane</keyword>
<evidence type="ECO:0000259" key="14">
    <source>
        <dbReference type="PROSITE" id="PS50026"/>
    </source>
</evidence>
<keyword evidence="12" id="KW-0449">Lipoprotein</keyword>
<dbReference type="SUPFAM" id="SSF57196">
    <property type="entry name" value="EGF/Laminin"/>
    <property type="match status" value="1"/>
</dbReference>
<evidence type="ECO:0000256" key="2">
    <source>
        <dbReference type="ARBA" id="ARBA00004613"/>
    </source>
</evidence>
<dbReference type="PROSITE" id="PS01186">
    <property type="entry name" value="EGF_2"/>
    <property type="match status" value="1"/>
</dbReference>
<dbReference type="GO" id="GO:0030855">
    <property type="term" value="P:epithelial cell differentiation"/>
    <property type="evidence" value="ECO:0007669"/>
    <property type="project" value="UniProtKB-ARBA"/>
</dbReference>
<dbReference type="FunFam" id="2.10.25.10:FF:000038">
    <property type="entry name" value="Fibrillin 2"/>
    <property type="match status" value="1"/>
</dbReference>
<gene>
    <name evidence="16" type="ORF">AAFF_G00196450</name>
</gene>
<keyword evidence="6" id="KW-0336">GPI-anchor</keyword>
<evidence type="ECO:0000256" key="9">
    <source>
        <dbReference type="ARBA" id="ARBA00023136"/>
    </source>
</evidence>
<evidence type="ECO:0000256" key="11">
    <source>
        <dbReference type="ARBA" id="ARBA00023180"/>
    </source>
</evidence>
<protein>
    <recommendedName>
        <fullName evidence="18">Uromodulin</fullName>
    </recommendedName>
</protein>
<dbReference type="InterPro" id="IPR042235">
    <property type="entry name" value="ZP-C_dom"/>
</dbReference>
<dbReference type="GO" id="GO:0098552">
    <property type="term" value="C:side of membrane"/>
    <property type="evidence" value="ECO:0007669"/>
    <property type="project" value="UniProtKB-KW"/>
</dbReference>
<dbReference type="Gene3D" id="2.60.40.3210">
    <property type="entry name" value="Zona pellucida, ZP-N domain"/>
    <property type="match status" value="1"/>
</dbReference>
<dbReference type="InterPro" id="IPR049883">
    <property type="entry name" value="NOTCH1_EGF-like"/>
</dbReference>
<reference evidence="16" key="1">
    <citation type="journal article" date="2023" name="Science">
        <title>Genome structures resolve the early diversification of teleost fishes.</title>
        <authorList>
            <person name="Parey E."/>
            <person name="Louis A."/>
            <person name="Montfort J."/>
            <person name="Bouchez O."/>
            <person name="Roques C."/>
            <person name="Iampietro C."/>
            <person name="Lluch J."/>
            <person name="Castinel A."/>
            <person name="Donnadieu C."/>
            <person name="Desvignes T."/>
            <person name="Floi Bucao C."/>
            <person name="Jouanno E."/>
            <person name="Wen M."/>
            <person name="Mejri S."/>
            <person name="Dirks R."/>
            <person name="Jansen H."/>
            <person name="Henkel C."/>
            <person name="Chen W.J."/>
            <person name="Zahm M."/>
            <person name="Cabau C."/>
            <person name="Klopp C."/>
            <person name="Thompson A.W."/>
            <person name="Robinson-Rechavi M."/>
            <person name="Braasch I."/>
            <person name="Lecointre G."/>
            <person name="Bobe J."/>
            <person name="Postlethwait J.H."/>
            <person name="Berthelot C."/>
            <person name="Roest Crollius H."/>
            <person name="Guiguen Y."/>
        </authorList>
    </citation>
    <scope>NUCLEOTIDE SEQUENCE</scope>
    <source>
        <strain evidence="16">NC1722</strain>
    </source>
</reference>
<evidence type="ECO:0000256" key="1">
    <source>
        <dbReference type="ARBA" id="ARBA00004609"/>
    </source>
</evidence>
<evidence type="ECO:0000256" key="10">
    <source>
        <dbReference type="ARBA" id="ARBA00023157"/>
    </source>
</evidence>